<gene>
    <name evidence="2" type="ORF">F383_08936</name>
</gene>
<dbReference type="EMBL" id="KN394216">
    <property type="protein sequence ID" value="KHG10581.1"/>
    <property type="molecule type" value="Genomic_DNA"/>
</dbReference>
<evidence type="ECO:0000313" key="3">
    <source>
        <dbReference type="Proteomes" id="UP000032142"/>
    </source>
</evidence>
<feature type="signal peptide" evidence="1">
    <location>
        <begin position="1"/>
        <end position="15"/>
    </location>
</feature>
<evidence type="ECO:0000313" key="2">
    <source>
        <dbReference type="EMBL" id="KHG10581.1"/>
    </source>
</evidence>
<protein>
    <submittedName>
        <fullName evidence="2">Uncharacterized protein</fullName>
    </submittedName>
</protein>
<keyword evidence="1" id="KW-0732">Signal</keyword>
<accession>A0A0B0NHL9</accession>
<sequence>MIITCLWMFKCPCMPYCMLLYKYACMCSAGDKMAWKIALYLSTQVDTRACV</sequence>
<evidence type="ECO:0000256" key="1">
    <source>
        <dbReference type="SAM" id="SignalP"/>
    </source>
</evidence>
<name>A0A0B0NHL9_GOSAR</name>
<feature type="chain" id="PRO_5012181356" evidence="1">
    <location>
        <begin position="16"/>
        <end position="51"/>
    </location>
</feature>
<proteinExistence type="predicted"/>
<keyword evidence="3" id="KW-1185">Reference proteome</keyword>
<dbReference type="AlphaFoldDB" id="A0A0B0NHL9"/>
<dbReference type="Proteomes" id="UP000032142">
    <property type="component" value="Unassembled WGS sequence"/>
</dbReference>
<organism evidence="2 3">
    <name type="scientific">Gossypium arboreum</name>
    <name type="common">Tree cotton</name>
    <name type="synonym">Gossypium nanking</name>
    <dbReference type="NCBI Taxonomy" id="29729"/>
    <lineage>
        <taxon>Eukaryota</taxon>
        <taxon>Viridiplantae</taxon>
        <taxon>Streptophyta</taxon>
        <taxon>Embryophyta</taxon>
        <taxon>Tracheophyta</taxon>
        <taxon>Spermatophyta</taxon>
        <taxon>Magnoliopsida</taxon>
        <taxon>eudicotyledons</taxon>
        <taxon>Gunneridae</taxon>
        <taxon>Pentapetalae</taxon>
        <taxon>rosids</taxon>
        <taxon>malvids</taxon>
        <taxon>Malvales</taxon>
        <taxon>Malvaceae</taxon>
        <taxon>Malvoideae</taxon>
        <taxon>Gossypium</taxon>
    </lineage>
</organism>
<reference evidence="3" key="1">
    <citation type="submission" date="2014-09" db="EMBL/GenBank/DDBJ databases">
        <authorList>
            <person name="Mudge J."/>
            <person name="Ramaraj T."/>
            <person name="Lindquist I.E."/>
            <person name="Bharti A.K."/>
            <person name="Sundararajan A."/>
            <person name="Cameron C.T."/>
            <person name="Woodward J.E."/>
            <person name="May G.D."/>
            <person name="Brubaker C."/>
            <person name="Broadhvest J."/>
            <person name="Wilkins T.A."/>
        </authorList>
    </citation>
    <scope>NUCLEOTIDE SEQUENCE</scope>
    <source>
        <strain evidence="3">cv. AKA8401</strain>
    </source>
</reference>